<dbReference type="Gramene" id="TKV93876">
    <property type="protein sequence ID" value="TKV93876"/>
    <property type="gene ID" value="SEVIR_9G258150v2"/>
</dbReference>
<sequence length="144" mass="15720">MKPNSPRHRRCSPRAAGTSVPTTPPPPAVGTPDPPPRRRPSRVIRVSSLSPSFPPWLPCSSSWIPSTSSCIASPPGGKRSKTGKVVVFSQARSHQNSTDLGVLAYTEAVTLGVFLFFRSSFRFLTHHVLSILRLSFWVQLVLCS</sequence>
<accession>A0A4U6T9Z3</accession>
<reference evidence="2" key="1">
    <citation type="submission" date="2019-03" db="EMBL/GenBank/DDBJ databases">
        <title>WGS assembly of Setaria viridis.</title>
        <authorList>
            <person name="Huang P."/>
            <person name="Jenkins J."/>
            <person name="Grimwood J."/>
            <person name="Barry K."/>
            <person name="Healey A."/>
            <person name="Mamidi S."/>
            <person name="Sreedasyam A."/>
            <person name="Shu S."/>
            <person name="Feldman M."/>
            <person name="Wu J."/>
            <person name="Yu Y."/>
            <person name="Chen C."/>
            <person name="Johnson J."/>
            <person name="Rokhsar D."/>
            <person name="Baxter I."/>
            <person name="Schmutz J."/>
            <person name="Brutnell T."/>
            <person name="Kellogg E."/>
        </authorList>
    </citation>
    <scope>NUCLEOTIDE SEQUENCE [LARGE SCALE GENOMIC DNA]</scope>
</reference>
<feature type="region of interest" description="Disordered" evidence="1">
    <location>
        <begin position="1"/>
        <end position="41"/>
    </location>
</feature>
<feature type="compositionally biased region" description="Basic residues" evidence="1">
    <location>
        <begin position="1"/>
        <end position="12"/>
    </location>
</feature>
<dbReference type="EMBL" id="CM016560">
    <property type="protein sequence ID" value="TKV93876.1"/>
    <property type="molecule type" value="Genomic_DNA"/>
</dbReference>
<organism evidence="2 3">
    <name type="scientific">Setaria viridis</name>
    <name type="common">Green bristlegrass</name>
    <name type="synonym">Setaria italica subsp. viridis</name>
    <dbReference type="NCBI Taxonomy" id="4556"/>
    <lineage>
        <taxon>Eukaryota</taxon>
        <taxon>Viridiplantae</taxon>
        <taxon>Streptophyta</taxon>
        <taxon>Embryophyta</taxon>
        <taxon>Tracheophyta</taxon>
        <taxon>Spermatophyta</taxon>
        <taxon>Magnoliopsida</taxon>
        <taxon>Liliopsida</taxon>
        <taxon>Poales</taxon>
        <taxon>Poaceae</taxon>
        <taxon>PACMAD clade</taxon>
        <taxon>Panicoideae</taxon>
        <taxon>Panicodae</taxon>
        <taxon>Paniceae</taxon>
        <taxon>Cenchrinae</taxon>
        <taxon>Setaria</taxon>
    </lineage>
</organism>
<proteinExistence type="predicted"/>
<evidence type="ECO:0000256" key="1">
    <source>
        <dbReference type="SAM" id="MobiDB-lite"/>
    </source>
</evidence>
<evidence type="ECO:0000313" key="3">
    <source>
        <dbReference type="Proteomes" id="UP000298652"/>
    </source>
</evidence>
<dbReference type="Proteomes" id="UP000298652">
    <property type="component" value="Chromosome 9"/>
</dbReference>
<name>A0A4U6T9Z3_SETVI</name>
<keyword evidence="3" id="KW-1185">Reference proteome</keyword>
<protein>
    <submittedName>
        <fullName evidence="2">Uncharacterized protein</fullName>
    </submittedName>
</protein>
<gene>
    <name evidence="2" type="ORF">SEVIR_9G258150v2</name>
</gene>
<evidence type="ECO:0000313" key="2">
    <source>
        <dbReference type="EMBL" id="TKV93876.1"/>
    </source>
</evidence>
<dbReference type="AlphaFoldDB" id="A0A4U6T9Z3"/>
<feature type="compositionally biased region" description="Pro residues" evidence="1">
    <location>
        <begin position="22"/>
        <end position="34"/>
    </location>
</feature>